<evidence type="ECO:0000313" key="2">
    <source>
        <dbReference type="EMBL" id="KAK2188263.1"/>
    </source>
</evidence>
<gene>
    <name evidence="2" type="ORF">NP493_138g03001</name>
</gene>
<name>A0AAD9P511_RIDPI</name>
<proteinExistence type="predicted"/>
<comment type="caution">
    <text evidence="2">The sequence shown here is derived from an EMBL/GenBank/DDBJ whole genome shotgun (WGS) entry which is preliminary data.</text>
</comment>
<evidence type="ECO:0000313" key="3">
    <source>
        <dbReference type="Proteomes" id="UP001209878"/>
    </source>
</evidence>
<sequence>MMTLSLMEPLVFMLTDIICGFDENKSFVSQFFWPNSTDLVSPRTSTALMLKTSPTRARRVTLSFCHSCVTSPTRPFDFHFCWPYRSDTSNVSPRMSRANPTRPTTTTLDSSPTRPTTTTHLTQTPPDLQQQHLTQAPPDPQQQHT</sequence>
<accession>A0AAD9P511</accession>
<dbReference type="AlphaFoldDB" id="A0AAD9P511"/>
<dbReference type="EMBL" id="JAODUO010000138">
    <property type="protein sequence ID" value="KAK2188263.1"/>
    <property type="molecule type" value="Genomic_DNA"/>
</dbReference>
<feature type="region of interest" description="Disordered" evidence="1">
    <location>
        <begin position="86"/>
        <end position="145"/>
    </location>
</feature>
<feature type="compositionally biased region" description="Low complexity" evidence="1">
    <location>
        <begin position="100"/>
        <end position="135"/>
    </location>
</feature>
<keyword evidence="3" id="KW-1185">Reference proteome</keyword>
<organism evidence="2 3">
    <name type="scientific">Ridgeia piscesae</name>
    <name type="common">Tubeworm</name>
    <dbReference type="NCBI Taxonomy" id="27915"/>
    <lineage>
        <taxon>Eukaryota</taxon>
        <taxon>Metazoa</taxon>
        <taxon>Spiralia</taxon>
        <taxon>Lophotrochozoa</taxon>
        <taxon>Annelida</taxon>
        <taxon>Polychaeta</taxon>
        <taxon>Sedentaria</taxon>
        <taxon>Canalipalpata</taxon>
        <taxon>Sabellida</taxon>
        <taxon>Siboglinidae</taxon>
        <taxon>Ridgeia</taxon>
    </lineage>
</organism>
<evidence type="ECO:0000256" key="1">
    <source>
        <dbReference type="SAM" id="MobiDB-lite"/>
    </source>
</evidence>
<reference evidence="2" key="1">
    <citation type="journal article" date="2023" name="Mol. Biol. Evol.">
        <title>Third-Generation Sequencing Reveals the Adaptive Role of the Epigenome in Three Deep-Sea Polychaetes.</title>
        <authorList>
            <person name="Perez M."/>
            <person name="Aroh O."/>
            <person name="Sun Y."/>
            <person name="Lan Y."/>
            <person name="Juniper S.K."/>
            <person name="Young C.R."/>
            <person name="Angers B."/>
            <person name="Qian P.Y."/>
        </authorList>
    </citation>
    <scope>NUCLEOTIDE SEQUENCE</scope>
    <source>
        <strain evidence="2">R07B-5</strain>
    </source>
</reference>
<protein>
    <submittedName>
        <fullName evidence="2">Uncharacterized protein</fullName>
    </submittedName>
</protein>
<dbReference type="Proteomes" id="UP001209878">
    <property type="component" value="Unassembled WGS sequence"/>
</dbReference>